<organism evidence="2 3">
    <name type="scientific">Adineta steineri</name>
    <dbReference type="NCBI Taxonomy" id="433720"/>
    <lineage>
        <taxon>Eukaryota</taxon>
        <taxon>Metazoa</taxon>
        <taxon>Spiralia</taxon>
        <taxon>Gnathifera</taxon>
        <taxon>Rotifera</taxon>
        <taxon>Eurotatoria</taxon>
        <taxon>Bdelloidea</taxon>
        <taxon>Adinetida</taxon>
        <taxon>Adinetidae</taxon>
        <taxon>Adineta</taxon>
    </lineage>
</organism>
<evidence type="ECO:0000313" key="2">
    <source>
        <dbReference type="EMBL" id="CAF4436349.1"/>
    </source>
</evidence>
<accession>A0A820RE46</accession>
<dbReference type="AlphaFoldDB" id="A0A820RE46"/>
<protein>
    <submittedName>
        <fullName evidence="2">Uncharacterized protein</fullName>
    </submittedName>
</protein>
<dbReference type="Proteomes" id="UP000663844">
    <property type="component" value="Unassembled WGS sequence"/>
</dbReference>
<feature type="compositionally biased region" description="Basic and acidic residues" evidence="1">
    <location>
        <begin position="7"/>
        <end position="18"/>
    </location>
</feature>
<proteinExistence type="predicted"/>
<evidence type="ECO:0000256" key="1">
    <source>
        <dbReference type="SAM" id="MobiDB-lite"/>
    </source>
</evidence>
<comment type="caution">
    <text evidence="2">The sequence shown here is derived from an EMBL/GenBank/DDBJ whole genome shotgun (WGS) entry which is preliminary data.</text>
</comment>
<feature type="non-terminal residue" evidence="2">
    <location>
        <position position="1"/>
    </location>
</feature>
<evidence type="ECO:0000313" key="3">
    <source>
        <dbReference type="Proteomes" id="UP000663844"/>
    </source>
</evidence>
<feature type="compositionally biased region" description="Acidic residues" evidence="1">
    <location>
        <begin position="35"/>
        <end position="53"/>
    </location>
</feature>
<feature type="compositionally biased region" description="Polar residues" evidence="1">
    <location>
        <begin position="54"/>
        <end position="63"/>
    </location>
</feature>
<dbReference type="EMBL" id="CAJOAZ010030869">
    <property type="protein sequence ID" value="CAF4436349.1"/>
    <property type="molecule type" value="Genomic_DNA"/>
</dbReference>
<gene>
    <name evidence="2" type="ORF">OXD698_LOCUS53548</name>
</gene>
<sequence length="116" mass="13151">MDAGSVDTHDTPDAHKSEVLNSETESTHVPVPEATQEDNDEENKDTEQDEGQEDLNNNDSQDIIQKPEADSPPRLPDTFYYEAEEIHAKPVSTDEKVFSQNTLSMYRSFGYDCNKR</sequence>
<reference evidence="2" key="1">
    <citation type="submission" date="2021-02" db="EMBL/GenBank/DDBJ databases">
        <authorList>
            <person name="Nowell W R."/>
        </authorList>
    </citation>
    <scope>NUCLEOTIDE SEQUENCE</scope>
</reference>
<name>A0A820RE46_9BILA</name>
<feature type="region of interest" description="Disordered" evidence="1">
    <location>
        <begin position="1"/>
        <end position="77"/>
    </location>
</feature>